<reference evidence="2 3" key="1">
    <citation type="submission" date="2024-06" db="EMBL/GenBank/DDBJ databases">
        <title>Lysinibacillus zambalefons sp. nov., a Novel Firmicute Isolated from the Poon Bato Zambales Hyperalkaline Spring.</title>
        <authorList>
            <person name="Aja J.A."/>
            <person name="Lazaro J.E.H."/>
            <person name="Llorin L.D."/>
            <person name="Lim K.R."/>
            <person name="Teodosio J."/>
            <person name="Dalisay D.S."/>
        </authorList>
    </citation>
    <scope>NUCLEOTIDE SEQUENCE [LARGE SCALE GENOMIC DNA]</scope>
    <source>
        <strain evidence="2 3">M3</strain>
    </source>
</reference>
<keyword evidence="3" id="KW-1185">Reference proteome</keyword>
<gene>
    <name evidence="2" type="ORF">ABNX05_18430</name>
</gene>
<sequence>MTSFLIFYAPFIVVILGVVAAFWWAPRDYHTVRKEGKSRE</sequence>
<name>A0ABV1MXH8_9BACI</name>
<keyword evidence="1" id="KW-0812">Transmembrane</keyword>
<organism evidence="2 3">
    <name type="scientific">Lysinibacillus zambalensis</name>
    <dbReference type="NCBI Taxonomy" id="3160866"/>
    <lineage>
        <taxon>Bacteria</taxon>
        <taxon>Bacillati</taxon>
        <taxon>Bacillota</taxon>
        <taxon>Bacilli</taxon>
        <taxon>Bacillales</taxon>
        <taxon>Bacillaceae</taxon>
        <taxon>Lysinibacillus</taxon>
    </lineage>
</organism>
<evidence type="ECO:0000256" key="1">
    <source>
        <dbReference type="SAM" id="Phobius"/>
    </source>
</evidence>
<dbReference type="RefSeq" id="WP_256469478.1">
    <property type="nucleotide sequence ID" value="NZ_JBEGDG010000016.1"/>
</dbReference>
<comment type="caution">
    <text evidence="2">The sequence shown here is derived from an EMBL/GenBank/DDBJ whole genome shotgun (WGS) entry which is preliminary data.</text>
</comment>
<evidence type="ECO:0000313" key="3">
    <source>
        <dbReference type="Proteomes" id="UP001478862"/>
    </source>
</evidence>
<accession>A0ABV1MXH8</accession>
<keyword evidence="1" id="KW-0472">Membrane</keyword>
<proteinExistence type="predicted"/>
<dbReference type="Proteomes" id="UP001478862">
    <property type="component" value="Unassembled WGS sequence"/>
</dbReference>
<evidence type="ECO:0000313" key="2">
    <source>
        <dbReference type="EMBL" id="MEQ6356604.1"/>
    </source>
</evidence>
<dbReference type="EMBL" id="JBEGDG010000016">
    <property type="protein sequence ID" value="MEQ6356604.1"/>
    <property type="molecule type" value="Genomic_DNA"/>
</dbReference>
<feature type="transmembrane region" description="Helical" evidence="1">
    <location>
        <begin position="6"/>
        <end position="25"/>
    </location>
</feature>
<protein>
    <submittedName>
        <fullName evidence="2">Uncharacterized protein</fullName>
    </submittedName>
</protein>
<dbReference type="InterPro" id="IPR054381">
    <property type="entry name" value="CydS"/>
</dbReference>
<keyword evidence="1" id="KW-1133">Transmembrane helix</keyword>
<dbReference type="Pfam" id="PF22282">
    <property type="entry name" value="CydS"/>
    <property type="match status" value="1"/>
</dbReference>